<comment type="similarity">
    <text evidence="1">Belongs to the PPDPF family.</text>
</comment>
<keyword evidence="4" id="KW-1185">Reference proteome</keyword>
<keyword evidence="2" id="KW-0812">Transmembrane</keyword>
<evidence type="ECO:0000313" key="3">
    <source>
        <dbReference type="EMBL" id="KAK6491023.1"/>
    </source>
</evidence>
<dbReference type="PRINTS" id="PR02071">
    <property type="entry name" value="PPDPFACTOR"/>
</dbReference>
<dbReference type="InterPro" id="IPR026754">
    <property type="entry name" value="PPDPF"/>
</dbReference>
<keyword evidence="2" id="KW-0472">Membrane</keyword>
<evidence type="ECO:0000256" key="1">
    <source>
        <dbReference type="ARBA" id="ARBA00006609"/>
    </source>
</evidence>
<reference evidence="3 4" key="1">
    <citation type="submission" date="2021-05" db="EMBL/GenBank/DDBJ databases">
        <authorList>
            <person name="Zahm M."/>
            <person name="Klopp C."/>
            <person name="Cabau C."/>
            <person name="Kuhl H."/>
            <person name="Suciu R."/>
            <person name="Ciorpac M."/>
            <person name="Holostenco D."/>
            <person name="Gessner J."/>
            <person name="Wuertz S."/>
            <person name="Hohne C."/>
            <person name="Stock M."/>
            <person name="Gislard M."/>
            <person name="Lluch J."/>
            <person name="Milhes M."/>
            <person name="Lampietro C."/>
            <person name="Lopez Roques C."/>
            <person name="Donnadieu C."/>
            <person name="Du K."/>
            <person name="Schartl M."/>
            <person name="Guiguen Y."/>
        </authorList>
    </citation>
    <scope>NUCLEOTIDE SEQUENCE [LARGE SCALE GENOMIC DNA]</scope>
    <source>
        <strain evidence="3">Hh-F2</strain>
        <tissue evidence="3">Blood</tissue>
    </source>
</reference>
<comment type="caution">
    <text evidence="3">The sequence shown here is derived from an EMBL/GenBank/DDBJ whole genome shotgun (WGS) entry which is preliminary data.</text>
</comment>
<organism evidence="3 4">
    <name type="scientific">Huso huso</name>
    <name type="common">Beluga</name>
    <name type="synonym">Acipenser huso</name>
    <dbReference type="NCBI Taxonomy" id="61971"/>
    <lineage>
        <taxon>Eukaryota</taxon>
        <taxon>Metazoa</taxon>
        <taxon>Chordata</taxon>
        <taxon>Craniata</taxon>
        <taxon>Vertebrata</taxon>
        <taxon>Euteleostomi</taxon>
        <taxon>Actinopterygii</taxon>
        <taxon>Chondrostei</taxon>
        <taxon>Acipenseriformes</taxon>
        <taxon>Acipenseridae</taxon>
        <taxon>Huso</taxon>
    </lineage>
</organism>
<dbReference type="PANTHER" id="PTHR14572">
    <property type="entry name" value="PANCREATIC PROGENITOR CELL DIFFERENTIATION AND PROLIFERATION FACTOR"/>
    <property type="match status" value="1"/>
</dbReference>
<sequence length="151" mass="16786">MKHGGTCLPASFLPTLPSRVAVLENQNSSHTQKVVSERFAVITQKSIVVYKLQFESEIYSFRVVAFTSIIMASVPSAGCLLARNQFYRTRYNSTSSTSSAGSSHDHITDHEKTPVVHGIHIPFEKCWLLKRFFHSENQPIVTEISSGSTPS</sequence>
<dbReference type="Pfam" id="PF15060">
    <property type="entry name" value="PPDFL"/>
    <property type="match status" value="1"/>
</dbReference>
<protein>
    <submittedName>
        <fullName evidence="3">Pancreatic progenitor cell differentiation and proliferation factor-like protein</fullName>
    </submittedName>
</protein>
<evidence type="ECO:0000256" key="2">
    <source>
        <dbReference type="SAM" id="Phobius"/>
    </source>
</evidence>
<gene>
    <name evidence="3" type="ORF">HHUSO_G5745</name>
</gene>
<keyword evidence="2" id="KW-1133">Transmembrane helix</keyword>
<dbReference type="Proteomes" id="UP001369086">
    <property type="component" value="Unassembled WGS sequence"/>
</dbReference>
<feature type="transmembrane region" description="Helical" evidence="2">
    <location>
        <begin position="59"/>
        <end position="82"/>
    </location>
</feature>
<evidence type="ECO:0000313" key="4">
    <source>
        <dbReference type="Proteomes" id="UP001369086"/>
    </source>
</evidence>
<accession>A0ABR1A1Q4</accession>
<name>A0ABR1A1Q4_HUSHU</name>
<dbReference type="EMBL" id="JAHFZB010000004">
    <property type="protein sequence ID" value="KAK6491023.1"/>
    <property type="molecule type" value="Genomic_DNA"/>
</dbReference>
<proteinExistence type="inferred from homology"/>